<evidence type="ECO:0000313" key="3">
    <source>
        <dbReference type="EMBL" id="AYP97819.1"/>
    </source>
</evidence>
<gene>
    <name evidence="3" type="primary">ETH</name>
</gene>
<dbReference type="KEGG" id="hhal:106680486"/>
<feature type="compositionally biased region" description="Basic and acidic residues" evidence="1">
    <location>
        <begin position="133"/>
        <end position="147"/>
    </location>
</feature>
<organism evidence="3">
    <name type="scientific">Halyomorpha halys</name>
    <name type="common">Brown marmorated stink bug</name>
    <name type="synonym">Pentatoma halys</name>
    <dbReference type="NCBI Taxonomy" id="286706"/>
    <lineage>
        <taxon>Eukaryota</taxon>
        <taxon>Metazoa</taxon>
        <taxon>Ecdysozoa</taxon>
        <taxon>Arthropoda</taxon>
        <taxon>Hexapoda</taxon>
        <taxon>Insecta</taxon>
        <taxon>Pterygota</taxon>
        <taxon>Neoptera</taxon>
        <taxon>Paraneoptera</taxon>
        <taxon>Hemiptera</taxon>
        <taxon>Heteroptera</taxon>
        <taxon>Panheteroptera</taxon>
        <taxon>Pentatomomorpha</taxon>
        <taxon>Pentatomoidea</taxon>
        <taxon>Pentatomidae</taxon>
        <taxon>Pentatominae</taxon>
        <taxon>Halyomorpha</taxon>
    </lineage>
</organism>
<feature type="region of interest" description="Disordered" evidence="1">
    <location>
        <begin position="125"/>
        <end position="147"/>
    </location>
</feature>
<dbReference type="GeneID" id="106680486"/>
<dbReference type="OrthoDB" id="6339926at2759"/>
<reference evidence="3" key="1">
    <citation type="submission" date="2017-12" db="EMBL/GenBank/DDBJ databases">
        <title>Expression of capa and pyrokinin genes in the central nervous system of Halyomorpha halys (Hemiptera): Immunocytochemistry, gene expression and comparative analysis.</title>
        <authorList>
            <person name="Ahn S.-J."/>
            <person name="Choi M.-Y."/>
        </authorList>
    </citation>
    <scope>NUCLEOTIDE SEQUENCE</scope>
</reference>
<evidence type="ECO:0000256" key="1">
    <source>
        <dbReference type="SAM" id="MobiDB-lite"/>
    </source>
</evidence>
<keyword evidence="2" id="KW-0732">Signal</keyword>
<name>A0A3G3E7Y1_HALHY</name>
<feature type="signal peptide" evidence="2">
    <location>
        <begin position="1"/>
        <end position="24"/>
    </location>
</feature>
<protein>
    <submittedName>
        <fullName evidence="3">ETH</fullName>
    </submittedName>
</protein>
<proteinExistence type="evidence at transcript level"/>
<accession>A0A3G3E7Y1</accession>
<feature type="chain" id="PRO_5017934950" evidence="2">
    <location>
        <begin position="25"/>
        <end position="147"/>
    </location>
</feature>
<dbReference type="EMBL" id="MG735194">
    <property type="protein sequence ID" value="AYP97819.1"/>
    <property type="molecule type" value="mRNA"/>
</dbReference>
<dbReference type="AlphaFoldDB" id="A0A3G3E7Y1"/>
<dbReference type="RefSeq" id="XP_066902193.1">
    <property type="nucleotide sequence ID" value="XM_067046092.1"/>
</dbReference>
<dbReference type="CTD" id="44125"/>
<evidence type="ECO:0000256" key="2">
    <source>
        <dbReference type="SAM" id="SignalP"/>
    </source>
</evidence>
<sequence>MSHLIRYVLLLVGALLITTESACGSVMDDSSEDMIPVMIRRNDFFLKAAKSVPRIGRRNDFFFAKNLKSVPRIGRRNDFFLKAAKSVPRIGRRDEITSVEKEASVAWPWFRDHDFIPRVMKKDLGDEDVPADESSKEKEEPRLQAIV</sequence>